<keyword evidence="1" id="KW-1133">Transmembrane helix</keyword>
<reference evidence="2 3" key="1">
    <citation type="submission" date="2019-03" db="EMBL/GenBank/DDBJ databases">
        <title>Sequencing the genomes of 1000 actinobacteria strains.</title>
        <authorList>
            <person name="Klenk H.-P."/>
        </authorList>
    </citation>
    <scope>NUCLEOTIDE SEQUENCE [LARGE SCALE GENOMIC DNA]</scope>
    <source>
        <strain evidence="2 3">DSM 44969</strain>
    </source>
</reference>
<sequence length="579" mass="63327">MSDPGVAHAINRLSGNINGLSRDLDQLQRLQLALHQTVEQVSDNQDVTRAELNDLRRLFDEFLLRDELANNLQLAQSQVIAVVQELDGKYGHFAEVRRLATGTLQGMDSGIVTQETMQGTAEELMITTPRYWLAPALVALAAWIRDDQLLAERALGEALSRDNDKTALFFALVLRRHRRDAATARWLRQYMARQDPALLSQEFTVVLDASATGALGADAKPMVMSHLHEWYERLGADPAIVAAQVTRWRQLVDGLRAPAPTGYTVLPAISPTWPLLADLYAGATVHGRAEAHFRGIFDRPLHRDPNLERRVDDILDTLVTSYDEEEAPLRRRHAELDAIIAHDGDKKAAAATVAAAAPVHDGTVDFLTLITNAGFYPDQVGASDGTQRLAVALAKDWIIEADGQLEAANLQAMPAGVDLATEGWTGRIDERASEQDLVASLSRHIDAETEAQIAAVRFDAGPFAIAGAVLAAILAVVTAANAGAGGAVFFVIVMLALGVWAGYGYYRLQPRKDHIRVLGDRRRDQACAQVRGAIAEVVDWRSAWEQEIARAHGFRTYMSALSRDAFVTGHHDHAREGVA</sequence>
<proteinExistence type="predicted"/>
<keyword evidence="1" id="KW-0812">Transmembrane</keyword>
<name>A0A4R1HIZ0_PSEEN</name>
<dbReference type="OrthoDB" id="3948624at2"/>
<feature type="transmembrane region" description="Helical" evidence="1">
    <location>
        <begin position="460"/>
        <end position="480"/>
    </location>
</feature>
<dbReference type="EMBL" id="SMFZ01000002">
    <property type="protein sequence ID" value="TCK22274.1"/>
    <property type="molecule type" value="Genomic_DNA"/>
</dbReference>
<evidence type="ECO:0000256" key="1">
    <source>
        <dbReference type="SAM" id="Phobius"/>
    </source>
</evidence>
<evidence type="ECO:0000313" key="2">
    <source>
        <dbReference type="EMBL" id="TCK22274.1"/>
    </source>
</evidence>
<feature type="transmembrane region" description="Helical" evidence="1">
    <location>
        <begin position="486"/>
        <end position="506"/>
    </location>
</feature>
<keyword evidence="3" id="KW-1185">Reference proteome</keyword>
<dbReference type="AlphaFoldDB" id="A0A4R1HIZ0"/>
<dbReference type="RefSeq" id="WP_132431011.1">
    <property type="nucleotide sequence ID" value="NZ_SMFZ01000002.1"/>
</dbReference>
<protein>
    <submittedName>
        <fullName evidence="2">Uncharacterized protein</fullName>
    </submittedName>
</protein>
<keyword evidence="1" id="KW-0472">Membrane</keyword>
<organism evidence="2 3">
    <name type="scientific">Pseudonocardia endophytica</name>
    <dbReference type="NCBI Taxonomy" id="401976"/>
    <lineage>
        <taxon>Bacteria</taxon>
        <taxon>Bacillati</taxon>
        <taxon>Actinomycetota</taxon>
        <taxon>Actinomycetes</taxon>
        <taxon>Pseudonocardiales</taxon>
        <taxon>Pseudonocardiaceae</taxon>
        <taxon>Pseudonocardia</taxon>
    </lineage>
</organism>
<evidence type="ECO:0000313" key="3">
    <source>
        <dbReference type="Proteomes" id="UP000295560"/>
    </source>
</evidence>
<accession>A0A4R1HIZ0</accession>
<comment type="caution">
    <text evidence="2">The sequence shown here is derived from an EMBL/GenBank/DDBJ whole genome shotgun (WGS) entry which is preliminary data.</text>
</comment>
<gene>
    <name evidence="2" type="ORF">EV378_6275</name>
</gene>
<dbReference type="Proteomes" id="UP000295560">
    <property type="component" value="Unassembled WGS sequence"/>
</dbReference>